<proteinExistence type="inferred from homology"/>
<evidence type="ECO:0000313" key="5">
    <source>
        <dbReference type="Proteomes" id="UP000293671"/>
    </source>
</evidence>
<dbReference type="PROSITE" id="PS51318">
    <property type="entry name" value="TAT"/>
    <property type="match status" value="1"/>
</dbReference>
<keyword evidence="5" id="KW-1185">Reference proteome</keyword>
<comment type="similarity">
    <text evidence="1">Belongs to the leucine-binding protein family.</text>
</comment>
<comment type="caution">
    <text evidence="4">The sequence shown here is derived from an EMBL/GenBank/DDBJ whole genome shotgun (WGS) entry which is preliminary data.</text>
</comment>
<evidence type="ECO:0000256" key="2">
    <source>
        <dbReference type="ARBA" id="ARBA00022729"/>
    </source>
</evidence>
<dbReference type="Gene3D" id="3.40.50.2300">
    <property type="match status" value="2"/>
</dbReference>
<protein>
    <submittedName>
        <fullName evidence="4">Amino acid/amide ABC transporter substrate-binding protein (HAAT family)</fullName>
    </submittedName>
</protein>
<dbReference type="Pfam" id="PF13458">
    <property type="entry name" value="Peripla_BP_6"/>
    <property type="match status" value="1"/>
</dbReference>
<reference evidence="4 5" key="1">
    <citation type="submission" date="2019-02" db="EMBL/GenBank/DDBJ databases">
        <title>Genomic Encyclopedia of Type Strains, Phase IV (KMG-IV): sequencing the most valuable type-strain genomes for metagenomic binning, comparative biology and taxonomic classification.</title>
        <authorList>
            <person name="Goeker M."/>
        </authorList>
    </citation>
    <scope>NUCLEOTIDE SEQUENCE [LARGE SCALE GENOMIC DNA]</scope>
    <source>
        <strain evidence="4 5">DSM 19570</strain>
    </source>
</reference>
<dbReference type="SUPFAM" id="SSF53822">
    <property type="entry name" value="Periplasmic binding protein-like I"/>
    <property type="match status" value="1"/>
</dbReference>
<feature type="domain" description="Leucine-binding protein" evidence="3">
    <location>
        <begin position="49"/>
        <end position="362"/>
    </location>
</feature>
<sequence length="391" mass="41574">MNQELENRPRGGLRRRDWLAGLGGLPLGAGLLGAAASSPAQAQPRTSRPLRVAQLLDVSTEQQELSRDYSTGLRIAVAELNRGGRPWQLISIECDGSKPSLDAAVQRLREDGSIAMLIGTAGERLALESAAALRRDGVAIAQVGPWASDTRAEDDPAVLPLFASREDQLRRAMQDLGSMGVLDIGVVYSSARERQALAPGVELLGTRLKLRTRSFVAPAGADFAAWGAKIAGDSPVVMLFLGGSPELARLTQGIASAGRQRYVVSLADVDLPTLMQLSPARSVPLILTQVVPNPQTSVHPAVRSYRALLKELYEEAPSHLSLAGYLAGRYAAQVVGRFDAAPPSRAELLAAFQRRPGADVGGFQVSFANEARRGSSFVSQTMLTADGRLLG</sequence>
<gene>
    <name evidence="4" type="ORF">EV670_2445</name>
</gene>
<dbReference type="InterPro" id="IPR006311">
    <property type="entry name" value="TAT_signal"/>
</dbReference>
<evidence type="ECO:0000313" key="4">
    <source>
        <dbReference type="EMBL" id="RZT98043.1"/>
    </source>
</evidence>
<accession>A0A4Q7VNT9</accession>
<dbReference type="InterPro" id="IPR028082">
    <property type="entry name" value="Peripla_BP_I"/>
</dbReference>
<dbReference type="RefSeq" id="WP_165393310.1">
    <property type="nucleotide sequence ID" value="NZ_SHKP01000006.1"/>
</dbReference>
<dbReference type="EMBL" id="SHKP01000006">
    <property type="protein sequence ID" value="RZT98043.1"/>
    <property type="molecule type" value="Genomic_DNA"/>
</dbReference>
<organism evidence="4 5">
    <name type="scientific">Rivibacter subsaxonicus</name>
    <dbReference type="NCBI Taxonomy" id="457575"/>
    <lineage>
        <taxon>Bacteria</taxon>
        <taxon>Pseudomonadati</taxon>
        <taxon>Pseudomonadota</taxon>
        <taxon>Betaproteobacteria</taxon>
        <taxon>Burkholderiales</taxon>
        <taxon>Rivibacter</taxon>
    </lineage>
</organism>
<evidence type="ECO:0000256" key="1">
    <source>
        <dbReference type="ARBA" id="ARBA00010062"/>
    </source>
</evidence>
<dbReference type="Proteomes" id="UP000293671">
    <property type="component" value="Unassembled WGS sequence"/>
</dbReference>
<keyword evidence="2" id="KW-0732">Signal</keyword>
<dbReference type="AlphaFoldDB" id="A0A4Q7VNT9"/>
<evidence type="ECO:0000259" key="3">
    <source>
        <dbReference type="Pfam" id="PF13458"/>
    </source>
</evidence>
<dbReference type="InterPro" id="IPR028081">
    <property type="entry name" value="Leu-bd"/>
</dbReference>
<name>A0A4Q7VNT9_9BURK</name>